<evidence type="ECO:0000313" key="2">
    <source>
        <dbReference type="Proteomes" id="UP001310594"/>
    </source>
</evidence>
<dbReference type="EMBL" id="JAVRQU010000015">
    <property type="protein sequence ID" value="KAK5694693.1"/>
    <property type="molecule type" value="Genomic_DNA"/>
</dbReference>
<dbReference type="AlphaFoldDB" id="A0AAN7VWE4"/>
<name>A0AAN7VWE4_9PEZI</name>
<organism evidence="1 2">
    <name type="scientific">Elasticomyces elasticus</name>
    <dbReference type="NCBI Taxonomy" id="574655"/>
    <lineage>
        <taxon>Eukaryota</taxon>
        <taxon>Fungi</taxon>
        <taxon>Dikarya</taxon>
        <taxon>Ascomycota</taxon>
        <taxon>Pezizomycotina</taxon>
        <taxon>Dothideomycetes</taxon>
        <taxon>Dothideomycetidae</taxon>
        <taxon>Mycosphaerellales</taxon>
        <taxon>Teratosphaeriaceae</taxon>
        <taxon>Elasticomyces</taxon>
    </lineage>
</organism>
<dbReference type="Proteomes" id="UP001310594">
    <property type="component" value="Unassembled WGS sequence"/>
</dbReference>
<proteinExistence type="predicted"/>
<accession>A0AAN7VWE4</accession>
<gene>
    <name evidence="1" type="ORF">LTR97_009283</name>
</gene>
<evidence type="ECO:0000313" key="1">
    <source>
        <dbReference type="EMBL" id="KAK5694693.1"/>
    </source>
</evidence>
<sequence>MATTERCSLMGLPDELLVYIVDASVQVDKAITIHGFSKGYIAKSCSTVRTLLRPFRACCRLWRIANDEIYRVNSFAQMSDISQKGCDPTAFLKYAADAQQAMHVELRLSQLNANDPRLQKGLREFGQVNLENFRNNYPVMRTLTIDVYHDARRTEMPFYPR</sequence>
<reference evidence="1" key="1">
    <citation type="submission" date="2023-08" db="EMBL/GenBank/DDBJ databases">
        <title>Black Yeasts Isolated from many extreme environments.</title>
        <authorList>
            <person name="Coleine C."/>
            <person name="Stajich J.E."/>
            <person name="Selbmann L."/>
        </authorList>
    </citation>
    <scope>NUCLEOTIDE SEQUENCE</scope>
    <source>
        <strain evidence="1">CCFEE 5810</strain>
    </source>
</reference>
<protein>
    <submittedName>
        <fullName evidence="1">Uncharacterized protein</fullName>
    </submittedName>
</protein>
<comment type="caution">
    <text evidence="1">The sequence shown here is derived from an EMBL/GenBank/DDBJ whole genome shotgun (WGS) entry which is preliminary data.</text>
</comment>